<gene>
    <name evidence="2" type="ORF">VM95_13650</name>
</gene>
<keyword evidence="1" id="KW-1133">Transmembrane helix</keyword>
<sequence length="334" mass="33244">MAEGREPALVPGVVGALMRLAQGVAGGPGRAVAEVVRARLRATPEGARAVDAVAASPGDERARAELTAAVTELLATDEAFAQYVRSTELGRPADPPTVHLRLDPAVTGARALAARRGNVAIVAALALVLVTALVALGVHLGSRPLLKPDGPHVAHGGQALREPAGARKVLPDVGALPPGGWQVESGPDTGTSGAGDAPCLLTGLPATLCSAPLTYATVTFRASPAQHVQFTVLTFDSAEIAGRAFTGTLDLLGSAPAATPVPLPPIGDQSAARANGPGGVAALVRVGGTLLYVRDSGPGASAAAPALPVFARLLAERARLALDGADSSDGATPA</sequence>
<name>A0A0F2TEQ5_STRR3</name>
<dbReference type="OrthoDB" id="4194874at2"/>
<evidence type="ECO:0000313" key="3">
    <source>
        <dbReference type="Proteomes" id="UP000033699"/>
    </source>
</evidence>
<comment type="caution">
    <text evidence="2">The sequence shown here is derived from an EMBL/GenBank/DDBJ whole genome shotgun (WGS) entry which is preliminary data.</text>
</comment>
<dbReference type="RefSeq" id="WP_045696165.1">
    <property type="nucleotide sequence ID" value="NZ_JZKH01000023.1"/>
</dbReference>
<keyword evidence="1" id="KW-0472">Membrane</keyword>
<proteinExistence type="predicted"/>
<keyword evidence="1" id="KW-0812">Transmembrane</keyword>
<dbReference type="PATRIC" id="fig|359131.3.peg.2983"/>
<reference evidence="2 3" key="1">
    <citation type="submission" date="2015-02" db="EMBL/GenBank/DDBJ databases">
        <authorList>
            <person name="Ju K.-S."/>
            <person name="Doroghazi J.R."/>
            <person name="Metcalf W."/>
        </authorList>
    </citation>
    <scope>NUCLEOTIDE SEQUENCE [LARGE SCALE GENOMIC DNA]</scope>
    <source>
        <strain evidence="2 3">ATCC 31215</strain>
    </source>
</reference>
<protein>
    <submittedName>
        <fullName evidence="2">Uncharacterized protein</fullName>
    </submittedName>
</protein>
<evidence type="ECO:0000313" key="2">
    <source>
        <dbReference type="EMBL" id="KJS61639.1"/>
    </source>
</evidence>
<feature type="transmembrane region" description="Helical" evidence="1">
    <location>
        <begin position="119"/>
        <end position="140"/>
    </location>
</feature>
<dbReference type="Proteomes" id="UP000033699">
    <property type="component" value="Unassembled WGS sequence"/>
</dbReference>
<keyword evidence="3" id="KW-1185">Reference proteome</keyword>
<evidence type="ECO:0000256" key="1">
    <source>
        <dbReference type="SAM" id="Phobius"/>
    </source>
</evidence>
<dbReference type="EMBL" id="JZKH01000023">
    <property type="protein sequence ID" value="KJS61639.1"/>
    <property type="molecule type" value="Genomic_DNA"/>
</dbReference>
<dbReference type="AlphaFoldDB" id="A0A0F2TEQ5"/>
<organism evidence="2 3">
    <name type="scientific">Streptomyces rubellomurinus (strain ATCC 31215)</name>
    <dbReference type="NCBI Taxonomy" id="359131"/>
    <lineage>
        <taxon>Bacteria</taxon>
        <taxon>Bacillati</taxon>
        <taxon>Actinomycetota</taxon>
        <taxon>Actinomycetes</taxon>
        <taxon>Kitasatosporales</taxon>
        <taxon>Streptomycetaceae</taxon>
        <taxon>Streptomyces</taxon>
    </lineage>
</organism>
<accession>A0A0F2TEQ5</accession>